<comment type="similarity">
    <text evidence="2">Belongs to the pyrimidine 5'-nucleotidase family.</text>
</comment>
<proteinExistence type="inferred from homology"/>
<evidence type="ECO:0000256" key="8">
    <source>
        <dbReference type="ARBA" id="ARBA00022777"/>
    </source>
</evidence>
<dbReference type="PROSITE" id="PS50011">
    <property type="entry name" value="PROTEIN_KINASE_DOM"/>
    <property type="match status" value="1"/>
</dbReference>
<dbReference type="Gene3D" id="1.10.510.10">
    <property type="entry name" value="Transferase(Phosphotransferase) domain 1"/>
    <property type="match status" value="1"/>
</dbReference>
<dbReference type="Gene3D" id="3.40.50.1000">
    <property type="entry name" value="HAD superfamily/HAD-like"/>
    <property type="match status" value="1"/>
</dbReference>
<accession>A0A081ATH7</accession>
<sequence length="825" mass="92066">MTANNTNKGNTAVMNPSVPPTPDSPGRKTNIPGKSSPRQKQQVEGVPLNLKTPADQEKQQQQREPERVATETSTASSSTSATGDGKGAVIGEYVLGETIGKGTFGKVKLGLHTLTGEKVAVKILEKKRIVQAADVERVAREIKILKRNRHPNVIQLYEVIDSPDRIFLIMEHIDGGEMFEYIVAHHRIREPEAAFLFRQIVEGLAYLHSNEVTHRDLKPENLLLQSNNHNSRQQQQQATDSTLLVKIVDFGLSNTHDGGRLLRTACGSPCYAAPEMIQGRLYRGPIADMWSLGVVLFAMVCGFLPFEDSNTNMLYKKILSANYKMPTFLSASVQDLIRRILETDPDKRYTVDKILQHPWLAGVQKPDISGYDVGDGTKSDELKTRHKLVLSQLESLGLSAEEVQSALSKKSFNRFTASYYLLDSKLQRLVRNRIIPAPTSGKALINRSTPSSDNKRQDRLQVRTGGSDARITSSGSAGGSSKTIEVTGTTHRVPESPRRRSNPHHPPQQQHSETQKASAQRSAAPTNAAPPRHTGGSGSTQRPDTFARKWKKFSTDRLDKLIVIADFDYTLTPAYTPTDDQALSTHRLLMESEALGPQAETVAREIFEKYFPIEQSAKLTKEEKLPFMIEWWTKTHELMIQHGVSKTAVKKAVEESDITLREGFMDIFDLLARENVPTLIFSAGLYDVIHAVLDKEYAKTPAKTPPKNVHVISNMMRFDENDKVVGFDGTLIHSLNKDASALVETEFWKQCQLEKRHNILLLGDSLGDSNMANGLDFKEDEIVRIGFLNDGADEKLDLYLQRFDVVLTNDSSLLPVELLLHQIQQ</sequence>
<evidence type="ECO:0000256" key="1">
    <source>
        <dbReference type="ARBA" id="ARBA00000815"/>
    </source>
</evidence>
<keyword evidence="6" id="KW-0479">Metal-binding</keyword>
<feature type="region of interest" description="Disordered" evidence="16">
    <location>
        <begin position="441"/>
        <end position="545"/>
    </location>
</feature>
<dbReference type="InterPro" id="IPR017441">
    <property type="entry name" value="Protein_kinase_ATP_BS"/>
</dbReference>
<comment type="catalytic activity">
    <reaction evidence="1">
        <text>a ribonucleoside 5'-phosphate + H2O = a ribonucleoside + phosphate</text>
        <dbReference type="Rhea" id="RHEA:12484"/>
        <dbReference type="ChEBI" id="CHEBI:15377"/>
        <dbReference type="ChEBI" id="CHEBI:18254"/>
        <dbReference type="ChEBI" id="CHEBI:43474"/>
        <dbReference type="ChEBI" id="CHEBI:58043"/>
        <dbReference type="EC" id="3.1.3.5"/>
    </reaction>
</comment>
<evidence type="ECO:0000256" key="10">
    <source>
        <dbReference type="ARBA" id="ARBA00022840"/>
    </source>
</evidence>
<dbReference type="SUPFAM" id="SSF56112">
    <property type="entry name" value="Protein kinase-like (PK-like)"/>
    <property type="match status" value="1"/>
</dbReference>
<dbReference type="OrthoDB" id="193931at2759"/>
<dbReference type="CDD" id="cd14003">
    <property type="entry name" value="STKc_AMPK-like"/>
    <property type="match status" value="1"/>
</dbReference>
<feature type="domain" description="UBA" evidence="18">
    <location>
        <begin position="378"/>
        <end position="424"/>
    </location>
</feature>
<dbReference type="Pfam" id="PF00069">
    <property type="entry name" value="Pkinase"/>
    <property type="match status" value="1"/>
</dbReference>
<dbReference type="GO" id="GO:0005737">
    <property type="term" value="C:cytoplasm"/>
    <property type="evidence" value="ECO:0007669"/>
    <property type="project" value="InterPro"/>
</dbReference>
<evidence type="ECO:0000256" key="16">
    <source>
        <dbReference type="SAM" id="MobiDB-lite"/>
    </source>
</evidence>
<evidence type="ECO:0000256" key="6">
    <source>
        <dbReference type="ARBA" id="ARBA00022723"/>
    </source>
</evidence>
<dbReference type="InterPro" id="IPR036412">
    <property type="entry name" value="HAD-like_sf"/>
</dbReference>
<feature type="region of interest" description="Disordered" evidence="16">
    <location>
        <begin position="1"/>
        <end position="86"/>
    </location>
</feature>
<evidence type="ECO:0000256" key="9">
    <source>
        <dbReference type="ARBA" id="ARBA00022801"/>
    </source>
</evidence>
<keyword evidence="4" id="KW-0597">Phosphoprotein</keyword>
<dbReference type="GO" id="GO:0008253">
    <property type="term" value="F:5'-nucleotidase activity"/>
    <property type="evidence" value="ECO:0007669"/>
    <property type="project" value="UniProtKB-EC"/>
</dbReference>
<comment type="caution">
    <text evidence="19">The sequence shown here is derived from an EMBL/GenBank/DDBJ whole genome shotgun (WGS) entry which is preliminary data.</text>
</comment>
<dbReference type="SMART" id="SM00220">
    <property type="entry name" value="S_TKc"/>
    <property type="match status" value="1"/>
</dbReference>
<dbReference type="Pfam" id="PF05822">
    <property type="entry name" value="UMPH-1"/>
    <property type="match status" value="1"/>
</dbReference>
<dbReference type="SFLD" id="SFLDS00003">
    <property type="entry name" value="Haloacid_Dehalogenase"/>
    <property type="match status" value="1"/>
</dbReference>
<comment type="catalytic activity">
    <reaction evidence="14">
        <text>L-seryl-[protein] + ATP = O-phospho-L-seryl-[protein] + ADP + H(+)</text>
        <dbReference type="Rhea" id="RHEA:17989"/>
        <dbReference type="Rhea" id="RHEA-COMP:9863"/>
        <dbReference type="Rhea" id="RHEA-COMP:11604"/>
        <dbReference type="ChEBI" id="CHEBI:15378"/>
        <dbReference type="ChEBI" id="CHEBI:29999"/>
        <dbReference type="ChEBI" id="CHEBI:30616"/>
        <dbReference type="ChEBI" id="CHEBI:83421"/>
        <dbReference type="ChEBI" id="CHEBI:456216"/>
        <dbReference type="EC" id="2.7.11.1"/>
    </reaction>
</comment>
<evidence type="ECO:0000256" key="4">
    <source>
        <dbReference type="ARBA" id="ARBA00022553"/>
    </source>
</evidence>
<dbReference type="SUPFAM" id="SSF56784">
    <property type="entry name" value="HAD-like"/>
    <property type="match status" value="1"/>
</dbReference>
<dbReference type="FunFam" id="1.10.510.10:FF:000650">
    <property type="entry name" value="Serine/threonine-protein kinase ppk16"/>
    <property type="match status" value="1"/>
</dbReference>
<dbReference type="InterPro" id="IPR023214">
    <property type="entry name" value="HAD_sf"/>
</dbReference>
<evidence type="ECO:0000259" key="17">
    <source>
        <dbReference type="PROSITE" id="PS50011"/>
    </source>
</evidence>
<comment type="catalytic activity">
    <reaction evidence="13">
        <text>L-threonyl-[protein] + ATP = O-phospho-L-threonyl-[protein] + ADP + H(+)</text>
        <dbReference type="Rhea" id="RHEA:46608"/>
        <dbReference type="Rhea" id="RHEA-COMP:11060"/>
        <dbReference type="Rhea" id="RHEA-COMP:11605"/>
        <dbReference type="ChEBI" id="CHEBI:15378"/>
        <dbReference type="ChEBI" id="CHEBI:30013"/>
        <dbReference type="ChEBI" id="CHEBI:30616"/>
        <dbReference type="ChEBI" id="CHEBI:61977"/>
        <dbReference type="ChEBI" id="CHEBI:456216"/>
        <dbReference type="EC" id="2.7.11.1"/>
    </reaction>
</comment>
<dbReference type="PROSITE" id="PS50030">
    <property type="entry name" value="UBA"/>
    <property type="match status" value="1"/>
</dbReference>
<evidence type="ECO:0000259" key="18">
    <source>
        <dbReference type="PROSITE" id="PS50030"/>
    </source>
</evidence>
<keyword evidence="5" id="KW-0808">Transferase</keyword>
<dbReference type="FunFam" id="3.30.200.20:FF:000003">
    <property type="entry name" value="Non-specific serine/threonine protein kinase"/>
    <property type="match status" value="1"/>
</dbReference>
<evidence type="ECO:0000256" key="12">
    <source>
        <dbReference type="ARBA" id="ARBA00023080"/>
    </source>
</evidence>
<reference evidence="19 20" key="1">
    <citation type="submission" date="2013-11" db="EMBL/GenBank/DDBJ databases">
        <title>The Genome Sequence of Phytophthora parasitica P1976.</title>
        <authorList>
            <consortium name="The Broad Institute Genomics Platform"/>
            <person name="Russ C."/>
            <person name="Tyler B."/>
            <person name="Panabieres F."/>
            <person name="Shan W."/>
            <person name="Tripathy S."/>
            <person name="Grunwald N."/>
            <person name="Machado M."/>
            <person name="Johnson C.S."/>
            <person name="Walker B."/>
            <person name="Young S."/>
            <person name="Zeng Q."/>
            <person name="Gargeya S."/>
            <person name="Fitzgerald M."/>
            <person name="Haas B."/>
            <person name="Abouelleil A."/>
            <person name="Allen A.W."/>
            <person name="Alvarado L."/>
            <person name="Arachchi H.M."/>
            <person name="Berlin A.M."/>
            <person name="Chapman S.B."/>
            <person name="Gainer-Dewar J."/>
            <person name="Goldberg J."/>
            <person name="Griggs A."/>
            <person name="Gujja S."/>
            <person name="Hansen M."/>
            <person name="Howarth C."/>
            <person name="Imamovic A."/>
            <person name="Ireland A."/>
            <person name="Larimer J."/>
            <person name="McCowan C."/>
            <person name="Murphy C."/>
            <person name="Pearson M."/>
            <person name="Poon T.W."/>
            <person name="Priest M."/>
            <person name="Roberts A."/>
            <person name="Saif S."/>
            <person name="Shea T."/>
            <person name="Sisk P."/>
            <person name="Sykes S."/>
            <person name="Wortman J."/>
            <person name="Nusbaum C."/>
            <person name="Birren B."/>
        </authorList>
    </citation>
    <scope>NUCLEOTIDE SEQUENCE [LARGE SCALE GENOMIC DNA]</scope>
    <source>
        <strain evidence="19 20">P1976</strain>
    </source>
</reference>
<keyword evidence="7 15" id="KW-0547">Nucleotide-binding</keyword>
<evidence type="ECO:0000256" key="15">
    <source>
        <dbReference type="PROSITE-ProRule" id="PRU10141"/>
    </source>
</evidence>
<dbReference type="PROSITE" id="PS00108">
    <property type="entry name" value="PROTEIN_KINASE_ST"/>
    <property type="match status" value="1"/>
</dbReference>
<organism evidence="19 20">
    <name type="scientific">Phytophthora nicotianae P1976</name>
    <dbReference type="NCBI Taxonomy" id="1317066"/>
    <lineage>
        <taxon>Eukaryota</taxon>
        <taxon>Sar</taxon>
        <taxon>Stramenopiles</taxon>
        <taxon>Oomycota</taxon>
        <taxon>Peronosporomycetes</taxon>
        <taxon>Peronosporales</taxon>
        <taxon>Peronosporaceae</taxon>
        <taxon>Phytophthora</taxon>
    </lineage>
</organism>
<evidence type="ECO:0000256" key="5">
    <source>
        <dbReference type="ARBA" id="ARBA00022679"/>
    </source>
</evidence>
<feature type="compositionally biased region" description="Polar residues" evidence="16">
    <location>
        <begin position="32"/>
        <end position="42"/>
    </location>
</feature>
<dbReference type="InterPro" id="IPR008271">
    <property type="entry name" value="Ser/Thr_kinase_AS"/>
</dbReference>
<dbReference type="PROSITE" id="PS00107">
    <property type="entry name" value="PROTEIN_KINASE_ATP"/>
    <property type="match status" value="1"/>
</dbReference>
<dbReference type="EMBL" id="ANJA01000748">
    <property type="protein sequence ID" value="ETO82188.1"/>
    <property type="molecule type" value="Genomic_DNA"/>
</dbReference>
<dbReference type="Proteomes" id="UP000028582">
    <property type="component" value="Unassembled WGS sequence"/>
</dbReference>
<dbReference type="GO" id="GO:0005524">
    <property type="term" value="F:ATP binding"/>
    <property type="evidence" value="ECO:0007669"/>
    <property type="project" value="UniProtKB-UniRule"/>
</dbReference>
<feature type="binding site" evidence="15">
    <location>
        <position position="122"/>
    </location>
    <ligand>
        <name>ATP</name>
        <dbReference type="ChEBI" id="CHEBI:30616"/>
    </ligand>
</feature>
<dbReference type="InterPro" id="IPR011009">
    <property type="entry name" value="Kinase-like_dom_sf"/>
</dbReference>
<dbReference type="InterPro" id="IPR015940">
    <property type="entry name" value="UBA"/>
</dbReference>
<evidence type="ECO:0000256" key="14">
    <source>
        <dbReference type="ARBA" id="ARBA00048679"/>
    </source>
</evidence>
<feature type="compositionally biased region" description="Polar residues" evidence="16">
    <location>
        <begin position="1"/>
        <end position="14"/>
    </location>
</feature>
<dbReference type="GO" id="GO:0004674">
    <property type="term" value="F:protein serine/threonine kinase activity"/>
    <property type="evidence" value="ECO:0007669"/>
    <property type="project" value="UniProtKB-KW"/>
</dbReference>
<evidence type="ECO:0000256" key="13">
    <source>
        <dbReference type="ARBA" id="ARBA00047899"/>
    </source>
</evidence>
<keyword evidence="11" id="KW-0460">Magnesium</keyword>
<keyword evidence="3" id="KW-0723">Serine/threonine-protein kinase</keyword>
<protein>
    <submittedName>
        <fullName evidence="19">CAMK/CAMKL/AMPK protein kinase</fullName>
    </submittedName>
</protein>
<dbReference type="GO" id="GO:0000287">
    <property type="term" value="F:magnesium ion binding"/>
    <property type="evidence" value="ECO:0007669"/>
    <property type="project" value="InterPro"/>
</dbReference>
<feature type="domain" description="Protein kinase" evidence="17">
    <location>
        <begin position="93"/>
        <end position="360"/>
    </location>
</feature>
<evidence type="ECO:0000256" key="3">
    <source>
        <dbReference type="ARBA" id="ARBA00022527"/>
    </source>
</evidence>
<feature type="compositionally biased region" description="Basic and acidic residues" evidence="16">
    <location>
        <begin position="54"/>
        <end position="69"/>
    </location>
</feature>
<dbReference type="AlphaFoldDB" id="A0A081ATH7"/>
<dbReference type="Gene3D" id="1.10.150.340">
    <property type="entry name" value="Pyrimidine 5'-nucleotidase (UMPH-1), N-terminal domain"/>
    <property type="match status" value="1"/>
</dbReference>
<evidence type="ECO:0000256" key="11">
    <source>
        <dbReference type="ARBA" id="ARBA00022842"/>
    </source>
</evidence>
<dbReference type="PANTHER" id="PTHR24346">
    <property type="entry name" value="MAP/MICROTUBULE AFFINITY-REGULATING KINASE"/>
    <property type="match status" value="1"/>
</dbReference>
<keyword evidence="12" id="KW-0546">Nucleotide metabolism</keyword>
<name>A0A081ATH7_PHYNI</name>
<keyword evidence="9" id="KW-0378">Hydrolase</keyword>
<feature type="compositionally biased region" description="Low complexity" evidence="16">
    <location>
        <begin position="70"/>
        <end position="82"/>
    </location>
</feature>
<dbReference type="GO" id="GO:0009117">
    <property type="term" value="P:nucleotide metabolic process"/>
    <property type="evidence" value="ECO:0007669"/>
    <property type="project" value="UniProtKB-KW"/>
</dbReference>
<dbReference type="SFLD" id="SFLDG01128">
    <property type="entry name" value="C1.4:_5'-Nucleotidase_Like"/>
    <property type="match status" value="1"/>
</dbReference>
<evidence type="ECO:0000313" key="19">
    <source>
        <dbReference type="EMBL" id="ETO82188.1"/>
    </source>
</evidence>
<evidence type="ECO:0000313" key="20">
    <source>
        <dbReference type="Proteomes" id="UP000028582"/>
    </source>
</evidence>
<gene>
    <name evidence="19" type="ORF">F444_03627</name>
</gene>
<dbReference type="InterPro" id="IPR000719">
    <property type="entry name" value="Prot_kinase_dom"/>
</dbReference>
<keyword evidence="8 19" id="KW-0418">Kinase</keyword>
<dbReference type="FunFam" id="1.10.150.340:FF:000001">
    <property type="entry name" value="Cytosolic 5-nucleotidase 3-like"/>
    <property type="match status" value="1"/>
</dbReference>
<evidence type="ECO:0000256" key="2">
    <source>
        <dbReference type="ARBA" id="ARBA00008389"/>
    </source>
</evidence>
<keyword evidence="10 15" id="KW-0067">ATP-binding</keyword>
<dbReference type="InterPro" id="IPR006434">
    <property type="entry name" value="Pyrimidine_nucleotidase_eu"/>
</dbReference>
<feature type="compositionally biased region" description="Polar residues" evidence="16">
    <location>
        <begin position="515"/>
        <end position="525"/>
    </location>
</feature>
<evidence type="ECO:0000256" key="7">
    <source>
        <dbReference type="ARBA" id="ARBA00022741"/>
    </source>
</evidence>
<dbReference type="PANTHER" id="PTHR24346:SF82">
    <property type="entry name" value="KP78A-RELATED"/>
    <property type="match status" value="1"/>
</dbReference>
<dbReference type="GO" id="GO:0035556">
    <property type="term" value="P:intracellular signal transduction"/>
    <property type="evidence" value="ECO:0007669"/>
    <property type="project" value="TreeGrafter"/>
</dbReference>